<keyword evidence="6" id="KW-1185">Reference proteome</keyword>
<dbReference type="Gene3D" id="3.40.50.2300">
    <property type="match status" value="2"/>
</dbReference>
<evidence type="ECO:0000259" key="4">
    <source>
        <dbReference type="PROSITE" id="PS50932"/>
    </source>
</evidence>
<dbReference type="STRING" id="658429.L8GBC4"/>
<keyword evidence="1" id="KW-0805">Transcription regulation</keyword>
<dbReference type="SUPFAM" id="SSF53822">
    <property type="entry name" value="Periplasmic binding protein-like I"/>
    <property type="match status" value="1"/>
</dbReference>
<dbReference type="VEuPathDB" id="FungiDB:GMDG_08712"/>
<dbReference type="PROSITE" id="PS50932">
    <property type="entry name" value="HTH_LACI_2"/>
    <property type="match status" value="1"/>
</dbReference>
<dbReference type="GO" id="GO:0000976">
    <property type="term" value="F:transcription cis-regulatory region binding"/>
    <property type="evidence" value="ECO:0007669"/>
    <property type="project" value="TreeGrafter"/>
</dbReference>
<proteinExistence type="predicted"/>
<name>L8GBC4_PSED2</name>
<dbReference type="AlphaFoldDB" id="L8GBC4"/>
<dbReference type="Pfam" id="PF00356">
    <property type="entry name" value="LacI"/>
    <property type="match status" value="1"/>
</dbReference>
<dbReference type="InParanoid" id="L8GBC4"/>
<dbReference type="InterPro" id="IPR000843">
    <property type="entry name" value="HTH_LacI"/>
</dbReference>
<reference evidence="6" key="1">
    <citation type="submission" date="2010-09" db="EMBL/GenBank/DDBJ databases">
        <title>The genome sequence of Geomyces destructans 20631-21.</title>
        <authorList>
            <consortium name="The Broad Institute Genome Sequencing Platform"/>
            <person name="Cuomo C.A."/>
            <person name="Blehert D.S."/>
            <person name="Lorch J.M."/>
            <person name="Young S.K."/>
            <person name="Zeng Q."/>
            <person name="Gargeya S."/>
            <person name="Fitzgerald M."/>
            <person name="Haas B."/>
            <person name="Abouelleil A."/>
            <person name="Alvarado L."/>
            <person name="Arachchi H.M."/>
            <person name="Berlin A."/>
            <person name="Brown A."/>
            <person name="Chapman S.B."/>
            <person name="Chen Z."/>
            <person name="Dunbar C."/>
            <person name="Freedman E."/>
            <person name="Gearin G."/>
            <person name="Gellesch M."/>
            <person name="Goldberg J."/>
            <person name="Griggs A."/>
            <person name="Gujja S."/>
            <person name="Heiman D."/>
            <person name="Howarth C."/>
            <person name="Larson L."/>
            <person name="Lui A."/>
            <person name="MacDonald P.J.P."/>
            <person name="Montmayeur A."/>
            <person name="Murphy C."/>
            <person name="Neiman D."/>
            <person name="Pearson M."/>
            <person name="Priest M."/>
            <person name="Roberts A."/>
            <person name="Saif S."/>
            <person name="Shea T."/>
            <person name="Shenoy N."/>
            <person name="Sisk P."/>
            <person name="Stolte C."/>
            <person name="Sykes S."/>
            <person name="Wortman J."/>
            <person name="Nusbaum C."/>
            <person name="Birren B."/>
        </authorList>
    </citation>
    <scope>NUCLEOTIDE SEQUENCE [LARGE SCALE GENOMIC DNA]</scope>
    <source>
        <strain evidence="6">ATCC MYA-4855 / 20631-21</strain>
    </source>
</reference>
<keyword evidence="3" id="KW-0804">Transcription</keyword>
<keyword evidence="2" id="KW-0238">DNA-binding</keyword>
<dbReference type="Proteomes" id="UP000011064">
    <property type="component" value="Unassembled WGS sequence"/>
</dbReference>
<dbReference type="SMART" id="SM00354">
    <property type="entry name" value="HTH_LACI"/>
    <property type="match status" value="1"/>
</dbReference>
<evidence type="ECO:0000313" key="6">
    <source>
        <dbReference type="Proteomes" id="UP000011064"/>
    </source>
</evidence>
<gene>
    <name evidence="5" type="ORF">GMDG_08712</name>
</gene>
<dbReference type="GO" id="GO:0003700">
    <property type="term" value="F:DNA-binding transcription factor activity"/>
    <property type="evidence" value="ECO:0007669"/>
    <property type="project" value="TreeGrafter"/>
</dbReference>
<dbReference type="Pfam" id="PF13377">
    <property type="entry name" value="Peripla_BP_3"/>
    <property type="match status" value="1"/>
</dbReference>
<dbReference type="Gene3D" id="1.10.260.40">
    <property type="entry name" value="lambda repressor-like DNA-binding domains"/>
    <property type="match status" value="1"/>
</dbReference>
<feature type="domain" description="HTH lacI-type" evidence="4">
    <location>
        <begin position="11"/>
        <end position="63"/>
    </location>
</feature>
<organism evidence="5 6">
    <name type="scientific">Pseudogymnoascus destructans (strain ATCC MYA-4855 / 20631-21)</name>
    <name type="common">Bat white-nose syndrome fungus</name>
    <name type="synonym">Geomyces destructans</name>
    <dbReference type="NCBI Taxonomy" id="658429"/>
    <lineage>
        <taxon>Eukaryota</taxon>
        <taxon>Fungi</taxon>
        <taxon>Dikarya</taxon>
        <taxon>Ascomycota</taxon>
        <taxon>Pezizomycotina</taxon>
        <taxon>Leotiomycetes</taxon>
        <taxon>Thelebolales</taxon>
        <taxon>Thelebolaceae</taxon>
        <taxon>Pseudogymnoascus</taxon>
    </lineage>
</organism>
<protein>
    <recommendedName>
        <fullName evidence="4">HTH lacI-type domain-containing protein</fullName>
    </recommendedName>
</protein>
<evidence type="ECO:0000313" key="5">
    <source>
        <dbReference type="EMBL" id="ELR09948.1"/>
    </source>
</evidence>
<dbReference type="SUPFAM" id="SSF47413">
    <property type="entry name" value="lambda repressor-like DNA-binding domains"/>
    <property type="match status" value="1"/>
</dbReference>
<dbReference type="PANTHER" id="PTHR30146">
    <property type="entry name" value="LACI-RELATED TRANSCRIPTIONAL REPRESSOR"/>
    <property type="match status" value="1"/>
</dbReference>
<accession>L8GBC4</accession>
<evidence type="ECO:0000256" key="3">
    <source>
        <dbReference type="ARBA" id="ARBA00023163"/>
    </source>
</evidence>
<dbReference type="CDD" id="cd01392">
    <property type="entry name" value="HTH_LacI"/>
    <property type="match status" value="1"/>
</dbReference>
<dbReference type="EMBL" id="GL573962">
    <property type="protein sequence ID" value="ELR09948.1"/>
    <property type="molecule type" value="Genomic_DNA"/>
</dbReference>
<dbReference type="InterPro" id="IPR046335">
    <property type="entry name" value="LacI/GalR-like_sensor"/>
</dbReference>
<feature type="non-terminal residue" evidence="5">
    <location>
        <position position="296"/>
    </location>
</feature>
<evidence type="ECO:0000256" key="2">
    <source>
        <dbReference type="ARBA" id="ARBA00023125"/>
    </source>
</evidence>
<sequence>MTLIRGGLMGRIANIAEKAGVSAKTVSRFLNGHPNVSTRTRRRIESAIGDLRYGLPAGDALSTTRTNRGIGVFFGDPTGGYQVSLYGQRVSARSQVDKVVLVPPLSDSFEIHRVLNARGVRYVLISASRPVSGAPAIAVDDRLAALEMTRHLIGLGHERIGFLAGRQGHVATLLRRQGFEEAYAVAGLPSPDTTLIRPADFSFQAALVEARTLLERPDRPTAIFASNDEMAAAVLVVANDMGLSVPRDLSVAGFDDVPNSRTLWPALTTVSQSYELIAELAVAQLCHEGGRDASGA</sequence>
<dbReference type="InterPro" id="IPR028082">
    <property type="entry name" value="Peripla_BP_I"/>
</dbReference>
<dbReference type="HOGENOM" id="CLU_037628_6_4_1"/>
<dbReference type="InterPro" id="IPR010982">
    <property type="entry name" value="Lambda_DNA-bd_dom_sf"/>
</dbReference>
<evidence type="ECO:0000256" key="1">
    <source>
        <dbReference type="ARBA" id="ARBA00023015"/>
    </source>
</evidence>
<dbReference type="PANTHER" id="PTHR30146:SF153">
    <property type="entry name" value="LACTOSE OPERON REPRESSOR"/>
    <property type="match status" value="1"/>
</dbReference>